<evidence type="ECO:0000313" key="1">
    <source>
        <dbReference type="EMBL" id="KAH3846169.1"/>
    </source>
</evidence>
<accession>A0A9D4KV41</accession>
<dbReference type="AlphaFoldDB" id="A0A9D4KV41"/>
<proteinExistence type="predicted"/>
<protein>
    <submittedName>
        <fullName evidence="1">Uncharacterized protein</fullName>
    </submittedName>
</protein>
<comment type="caution">
    <text evidence="1">The sequence shown here is derived from an EMBL/GenBank/DDBJ whole genome shotgun (WGS) entry which is preliminary data.</text>
</comment>
<dbReference type="EMBL" id="JAIWYP010000003">
    <property type="protein sequence ID" value="KAH3846169.1"/>
    <property type="molecule type" value="Genomic_DNA"/>
</dbReference>
<sequence>MIGQKCDFLSVHKKKTPPPRRPCFFLPIRTIFELNRRIQETNVLIKFHKYWAKNVSSRLPTPGGHVFPLITAIFKLVRDIHITNTHPWRPCFLPIQTNFELNCRIQETNLLTKFHEDWTKNVSSRLFTCFHQIHLEKTAPPPGGHVFPLITTIFKLVQNIHITNGLTKFHDDEAKHVTSRVKKTTPGGNFVLPIRTIFELNRHIQETHVLSKFHDDWTKNVTSRTIFELVRHINKTNVLTKFHDDRAKLVTSKVFTRNTAPPPGAWPNFELGRGIIVLTKFHEDLTINVASRVFTRQNVDDQTRMTDDGQKAITKAHNEHVVLR</sequence>
<name>A0A9D4KV41_DREPO</name>
<reference evidence="1" key="1">
    <citation type="journal article" date="2019" name="bioRxiv">
        <title>The Genome of the Zebra Mussel, Dreissena polymorpha: A Resource for Invasive Species Research.</title>
        <authorList>
            <person name="McCartney M.A."/>
            <person name="Auch B."/>
            <person name="Kono T."/>
            <person name="Mallez S."/>
            <person name="Zhang Y."/>
            <person name="Obille A."/>
            <person name="Becker A."/>
            <person name="Abrahante J.E."/>
            <person name="Garbe J."/>
            <person name="Badalamenti J.P."/>
            <person name="Herman A."/>
            <person name="Mangelson H."/>
            <person name="Liachko I."/>
            <person name="Sullivan S."/>
            <person name="Sone E.D."/>
            <person name="Koren S."/>
            <person name="Silverstein K.A.T."/>
            <person name="Beckman K.B."/>
            <person name="Gohl D.M."/>
        </authorList>
    </citation>
    <scope>NUCLEOTIDE SEQUENCE</scope>
    <source>
        <strain evidence="1">Duluth1</strain>
        <tissue evidence="1">Whole animal</tissue>
    </source>
</reference>
<reference evidence="1" key="2">
    <citation type="submission" date="2020-11" db="EMBL/GenBank/DDBJ databases">
        <authorList>
            <person name="McCartney M.A."/>
            <person name="Auch B."/>
            <person name="Kono T."/>
            <person name="Mallez S."/>
            <person name="Becker A."/>
            <person name="Gohl D.M."/>
            <person name="Silverstein K.A.T."/>
            <person name="Koren S."/>
            <person name="Bechman K.B."/>
            <person name="Herman A."/>
            <person name="Abrahante J.E."/>
            <person name="Garbe J."/>
        </authorList>
    </citation>
    <scope>NUCLEOTIDE SEQUENCE</scope>
    <source>
        <strain evidence="1">Duluth1</strain>
        <tissue evidence="1">Whole animal</tissue>
    </source>
</reference>
<gene>
    <name evidence="1" type="ORF">DPMN_088467</name>
</gene>
<organism evidence="1 2">
    <name type="scientific">Dreissena polymorpha</name>
    <name type="common">Zebra mussel</name>
    <name type="synonym">Mytilus polymorpha</name>
    <dbReference type="NCBI Taxonomy" id="45954"/>
    <lineage>
        <taxon>Eukaryota</taxon>
        <taxon>Metazoa</taxon>
        <taxon>Spiralia</taxon>
        <taxon>Lophotrochozoa</taxon>
        <taxon>Mollusca</taxon>
        <taxon>Bivalvia</taxon>
        <taxon>Autobranchia</taxon>
        <taxon>Heteroconchia</taxon>
        <taxon>Euheterodonta</taxon>
        <taxon>Imparidentia</taxon>
        <taxon>Neoheterodontei</taxon>
        <taxon>Myida</taxon>
        <taxon>Dreissenoidea</taxon>
        <taxon>Dreissenidae</taxon>
        <taxon>Dreissena</taxon>
    </lineage>
</organism>
<evidence type="ECO:0000313" key="2">
    <source>
        <dbReference type="Proteomes" id="UP000828390"/>
    </source>
</evidence>
<dbReference type="Proteomes" id="UP000828390">
    <property type="component" value="Unassembled WGS sequence"/>
</dbReference>
<keyword evidence="2" id="KW-1185">Reference proteome</keyword>